<reference evidence="2 3" key="1">
    <citation type="submission" date="2019-03" db="EMBL/GenBank/DDBJ databases">
        <title>Genomic Encyclopedia of Type Strains, Phase IV (KMG-IV): sequencing the most valuable type-strain genomes for metagenomic binning, comparative biology and taxonomic classification.</title>
        <authorList>
            <person name="Goeker M."/>
        </authorList>
    </citation>
    <scope>NUCLEOTIDE SEQUENCE [LARGE SCALE GENOMIC DNA]</scope>
    <source>
        <strain evidence="2 3">DSM 26377</strain>
    </source>
</reference>
<name>A0A4R7PAQ8_9GAMM</name>
<comment type="caution">
    <text evidence="2">The sequence shown here is derived from an EMBL/GenBank/DDBJ whole genome shotgun (WGS) entry which is preliminary data.</text>
</comment>
<proteinExistence type="predicted"/>
<accession>A0A4R7PAQ8</accession>
<sequence>MNSSALYTLPAITFVAGVMAVAMLCVFGVSIR</sequence>
<keyword evidence="1" id="KW-1133">Transmembrane helix</keyword>
<organism evidence="2 3">
    <name type="scientific">Panacagrimonas perspica</name>
    <dbReference type="NCBI Taxonomy" id="381431"/>
    <lineage>
        <taxon>Bacteria</taxon>
        <taxon>Pseudomonadati</taxon>
        <taxon>Pseudomonadota</taxon>
        <taxon>Gammaproteobacteria</taxon>
        <taxon>Nevskiales</taxon>
        <taxon>Nevskiaceae</taxon>
        <taxon>Panacagrimonas</taxon>
    </lineage>
</organism>
<keyword evidence="1" id="KW-0812">Transmembrane</keyword>
<keyword evidence="1" id="KW-0472">Membrane</keyword>
<evidence type="ECO:0000256" key="1">
    <source>
        <dbReference type="SAM" id="Phobius"/>
    </source>
</evidence>
<evidence type="ECO:0000313" key="2">
    <source>
        <dbReference type="EMBL" id="TDU30712.1"/>
    </source>
</evidence>
<evidence type="ECO:0000313" key="3">
    <source>
        <dbReference type="Proteomes" id="UP000295341"/>
    </source>
</evidence>
<dbReference type="AlphaFoldDB" id="A0A4R7PAQ8"/>
<dbReference type="Proteomes" id="UP000295341">
    <property type="component" value="Unassembled WGS sequence"/>
</dbReference>
<protein>
    <submittedName>
        <fullName evidence="2">Uncharacterized protein</fullName>
    </submittedName>
</protein>
<keyword evidence="3" id="KW-1185">Reference proteome</keyword>
<feature type="transmembrane region" description="Helical" evidence="1">
    <location>
        <begin position="6"/>
        <end position="29"/>
    </location>
</feature>
<dbReference type="EMBL" id="SOBT01000008">
    <property type="protein sequence ID" value="TDU30712.1"/>
    <property type="molecule type" value="Genomic_DNA"/>
</dbReference>
<gene>
    <name evidence="2" type="ORF">DFR24_0066</name>
</gene>